<keyword evidence="4" id="KW-1185">Reference proteome</keyword>
<dbReference type="eggNOG" id="COG1186">
    <property type="taxonomic scope" value="Bacteria"/>
</dbReference>
<dbReference type="Pfam" id="PF00472">
    <property type="entry name" value="RF-1"/>
    <property type="match status" value="1"/>
</dbReference>
<dbReference type="EMBL" id="CP001848">
    <property type="protein sequence ID" value="ADB17859.1"/>
    <property type="molecule type" value="Genomic_DNA"/>
</dbReference>
<evidence type="ECO:0000313" key="4">
    <source>
        <dbReference type="Proteomes" id="UP000001887"/>
    </source>
</evidence>
<accession>D2QWQ6</accession>
<dbReference type="InterPro" id="IPR045853">
    <property type="entry name" value="Pep_chain_release_fac_I_sf"/>
</dbReference>
<dbReference type="SUPFAM" id="SSF75620">
    <property type="entry name" value="Release factor"/>
    <property type="match status" value="1"/>
</dbReference>
<dbReference type="InterPro" id="IPR000352">
    <property type="entry name" value="Pep_chain_release_fac_I"/>
</dbReference>
<dbReference type="Proteomes" id="UP000001887">
    <property type="component" value="Chromosome"/>
</dbReference>
<dbReference type="InterPro" id="IPR050057">
    <property type="entry name" value="Prokaryotic/Mito_RF"/>
</dbReference>
<dbReference type="STRING" id="530564.Psta_3195"/>
<dbReference type="OrthoDB" id="9815709at2"/>
<organism evidence="3 4">
    <name type="scientific">Pirellula staleyi (strain ATCC 27377 / DSM 6068 / ICPB 4128)</name>
    <name type="common">Pirella staleyi</name>
    <dbReference type="NCBI Taxonomy" id="530564"/>
    <lineage>
        <taxon>Bacteria</taxon>
        <taxon>Pseudomonadati</taxon>
        <taxon>Planctomycetota</taxon>
        <taxon>Planctomycetia</taxon>
        <taxon>Pirellulales</taxon>
        <taxon>Pirellulaceae</taxon>
        <taxon>Pirellula</taxon>
    </lineage>
</organism>
<dbReference type="PANTHER" id="PTHR43804:SF6">
    <property type="entry name" value="CLASS I PEPTIDE CHAIN RELEASE FACTOR"/>
    <property type="match status" value="1"/>
</dbReference>
<evidence type="ECO:0000256" key="1">
    <source>
        <dbReference type="ARBA" id="ARBA00010835"/>
    </source>
</evidence>
<sequence length="191" mass="20920">MTGEKLPPAPLPIGEVLASLAMVDAPHPAALPLEKLARECQIEFTRRGGPGGQHRNKVETAVVITHQPTGLAGQASETRSQDHNREEAYQRLRIELATGLRTRREPTAPISPLWEKFRKGRAVQINPGHPDFPALLAEALDLLLACELEYPLAAEKLALSTTQLVRLLQLAPEAHRLVSQLRVAAGKRPLK</sequence>
<dbReference type="PANTHER" id="PTHR43804">
    <property type="entry name" value="LD18447P"/>
    <property type="match status" value="1"/>
</dbReference>
<dbReference type="HOGENOM" id="CLU_094763_1_0_0"/>
<evidence type="ECO:0000313" key="3">
    <source>
        <dbReference type="EMBL" id="ADB17859.1"/>
    </source>
</evidence>
<reference evidence="3 4" key="1">
    <citation type="journal article" date="2009" name="Stand. Genomic Sci.">
        <title>Complete genome sequence of Pirellula staleyi type strain (ATCC 27377).</title>
        <authorList>
            <person name="Clum A."/>
            <person name="Tindall B.J."/>
            <person name="Sikorski J."/>
            <person name="Ivanova N."/>
            <person name="Mavrommatis K."/>
            <person name="Lucas S."/>
            <person name="Glavina del Rio T."/>
            <person name="Nolan M."/>
            <person name="Chen F."/>
            <person name="Tice H."/>
            <person name="Pitluck S."/>
            <person name="Cheng J.F."/>
            <person name="Chertkov O."/>
            <person name="Brettin T."/>
            <person name="Han C."/>
            <person name="Detter J.C."/>
            <person name="Kuske C."/>
            <person name="Bruce D."/>
            <person name="Goodwin L."/>
            <person name="Ovchinikova G."/>
            <person name="Pati A."/>
            <person name="Mikhailova N."/>
            <person name="Chen A."/>
            <person name="Palaniappan K."/>
            <person name="Land M."/>
            <person name="Hauser L."/>
            <person name="Chang Y.J."/>
            <person name="Jeffries C.D."/>
            <person name="Chain P."/>
            <person name="Rohde M."/>
            <person name="Goker M."/>
            <person name="Bristow J."/>
            <person name="Eisen J.A."/>
            <person name="Markowitz V."/>
            <person name="Hugenholtz P."/>
            <person name="Kyrpides N.C."/>
            <person name="Klenk H.P."/>
            <person name="Lapidus A."/>
        </authorList>
    </citation>
    <scope>NUCLEOTIDE SEQUENCE [LARGE SCALE GENOMIC DNA]</scope>
    <source>
        <strain evidence="4">ATCC 27377 / DSM 6068 / ICPB 4128</strain>
    </source>
</reference>
<dbReference type="Gene3D" id="3.30.160.20">
    <property type="match status" value="1"/>
</dbReference>
<comment type="similarity">
    <text evidence="1">Belongs to the prokaryotic/mitochondrial release factor family.</text>
</comment>
<name>D2QWQ6_PIRSD</name>
<evidence type="ECO:0000259" key="2">
    <source>
        <dbReference type="Pfam" id="PF00472"/>
    </source>
</evidence>
<gene>
    <name evidence="3" type="ordered locus">Psta_3195</name>
</gene>
<protein>
    <submittedName>
        <fullName evidence="3">Class I peptide chain release factor</fullName>
    </submittedName>
</protein>
<dbReference type="AlphaFoldDB" id="D2QWQ6"/>
<feature type="domain" description="Prokaryotic-type class I peptide chain release factors" evidence="2">
    <location>
        <begin position="38"/>
        <end position="100"/>
    </location>
</feature>
<dbReference type="KEGG" id="psl:Psta_3195"/>
<proteinExistence type="inferred from homology"/>
<dbReference type="GO" id="GO:0003747">
    <property type="term" value="F:translation release factor activity"/>
    <property type="evidence" value="ECO:0007669"/>
    <property type="project" value="InterPro"/>
</dbReference>